<dbReference type="EMBL" id="CAUYUJ010011336">
    <property type="protein sequence ID" value="CAK0831591.1"/>
    <property type="molecule type" value="Genomic_DNA"/>
</dbReference>
<keyword evidence="3" id="KW-1185">Reference proteome</keyword>
<evidence type="ECO:0000256" key="1">
    <source>
        <dbReference type="SAM" id="MobiDB-lite"/>
    </source>
</evidence>
<feature type="region of interest" description="Disordered" evidence="1">
    <location>
        <begin position="184"/>
        <end position="213"/>
    </location>
</feature>
<dbReference type="Proteomes" id="UP001189429">
    <property type="component" value="Unassembled WGS sequence"/>
</dbReference>
<feature type="compositionally biased region" description="Basic and acidic residues" evidence="1">
    <location>
        <begin position="196"/>
        <end position="205"/>
    </location>
</feature>
<sequence length="213" mass="21561">MLCNKGVQAVVQASPDGVPVEVRQVSKERDLTGPEAMQQLLEMRRAAASVTGGVGLRGGEDEYAPGLQLAPAKVAGPSASAGTCRPATPRCVARGPAAGAIVPWMLVAQGGLVATSGGRLPFDRGESPAGPWPPAVAGIAHAGPTAPPRGPTDDFAVRPAQGPRGPLQIRLAEGDFEVDELAAARQPAAGPTGARGRAESDELKCGRAWSLAA</sequence>
<accession>A0ABN9SIT0</accession>
<proteinExistence type="predicted"/>
<comment type="caution">
    <text evidence="2">The sequence shown here is derived from an EMBL/GenBank/DDBJ whole genome shotgun (WGS) entry which is preliminary data.</text>
</comment>
<name>A0ABN9SIT0_9DINO</name>
<evidence type="ECO:0000313" key="3">
    <source>
        <dbReference type="Proteomes" id="UP001189429"/>
    </source>
</evidence>
<organism evidence="2 3">
    <name type="scientific">Prorocentrum cordatum</name>
    <dbReference type="NCBI Taxonomy" id="2364126"/>
    <lineage>
        <taxon>Eukaryota</taxon>
        <taxon>Sar</taxon>
        <taxon>Alveolata</taxon>
        <taxon>Dinophyceae</taxon>
        <taxon>Prorocentrales</taxon>
        <taxon>Prorocentraceae</taxon>
        <taxon>Prorocentrum</taxon>
    </lineage>
</organism>
<reference evidence="2" key="1">
    <citation type="submission" date="2023-10" db="EMBL/GenBank/DDBJ databases">
        <authorList>
            <person name="Chen Y."/>
            <person name="Shah S."/>
            <person name="Dougan E. K."/>
            <person name="Thang M."/>
            <person name="Chan C."/>
        </authorList>
    </citation>
    <scope>NUCLEOTIDE SEQUENCE [LARGE SCALE GENOMIC DNA]</scope>
</reference>
<feature type="compositionally biased region" description="Low complexity" evidence="1">
    <location>
        <begin position="184"/>
        <end position="195"/>
    </location>
</feature>
<gene>
    <name evidence="2" type="ORF">PCOR1329_LOCUS29884</name>
</gene>
<evidence type="ECO:0000313" key="2">
    <source>
        <dbReference type="EMBL" id="CAK0831591.1"/>
    </source>
</evidence>
<protein>
    <submittedName>
        <fullName evidence="2">Uncharacterized protein</fullName>
    </submittedName>
</protein>